<feature type="region of interest" description="Disordered" evidence="1">
    <location>
        <begin position="19"/>
        <end position="38"/>
    </location>
</feature>
<dbReference type="GeneID" id="37266958"/>
<protein>
    <submittedName>
        <fullName evidence="2">Uncharacterized protein</fullName>
    </submittedName>
</protein>
<feature type="compositionally biased region" description="Basic and acidic residues" evidence="1">
    <location>
        <begin position="19"/>
        <end position="28"/>
    </location>
</feature>
<gene>
    <name evidence="2" type="ORF">FA09DRAFT_195882</name>
</gene>
<dbReference type="AlphaFoldDB" id="A0A316Z2W7"/>
<evidence type="ECO:0000313" key="2">
    <source>
        <dbReference type="EMBL" id="PWN94515.1"/>
    </source>
</evidence>
<keyword evidence="3" id="KW-1185">Reference proteome</keyword>
<name>A0A316Z2W7_9BASI</name>
<organism evidence="2 3">
    <name type="scientific">Tilletiopsis washingtonensis</name>
    <dbReference type="NCBI Taxonomy" id="58919"/>
    <lineage>
        <taxon>Eukaryota</taxon>
        <taxon>Fungi</taxon>
        <taxon>Dikarya</taxon>
        <taxon>Basidiomycota</taxon>
        <taxon>Ustilaginomycotina</taxon>
        <taxon>Exobasidiomycetes</taxon>
        <taxon>Entylomatales</taxon>
        <taxon>Entylomatales incertae sedis</taxon>
        <taxon>Tilletiopsis</taxon>
    </lineage>
</organism>
<evidence type="ECO:0000256" key="1">
    <source>
        <dbReference type="SAM" id="MobiDB-lite"/>
    </source>
</evidence>
<accession>A0A316Z2W7</accession>
<proteinExistence type="predicted"/>
<evidence type="ECO:0000313" key="3">
    <source>
        <dbReference type="Proteomes" id="UP000245946"/>
    </source>
</evidence>
<dbReference type="RefSeq" id="XP_025594794.1">
    <property type="nucleotide sequence ID" value="XM_025739412.1"/>
</dbReference>
<dbReference type="Proteomes" id="UP000245946">
    <property type="component" value="Unassembled WGS sequence"/>
</dbReference>
<dbReference type="EMBL" id="KZ819312">
    <property type="protein sequence ID" value="PWN94515.1"/>
    <property type="molecule type" value="Genomic_DNA"/>
</dbReference>
<reference evidence="2 3" key="1">
    <citation type="journal article" date="2018" name="Mol. Biol. Evol.">
        <title>Broad Genomic Sampling Reveals a Smut Pathogenic Ancestry of the Fungal Clade Ustilaginomycotina.</title>
        <authorList>
            <person name="Kijpornyongpan T."/>
            <person name="Mondo S.J."/>
            <person name="Barry K."/>
            <person name="Sandor L."/>
            <person name="Lee J."/>
            <person name="Lipzen A."/>
            <person name="Pangilinan J."/>
            <person name="LaButti K."/>
            <person name="Hainaut M."/>
            <person name="Henrissat B."/>
            <person name="Grigoriev I.V."/>
            <person name="Spatafora J.W."/>
            <person name="Aime M.C."/>
        </authorList>
    </citation>
    <scope>NUCLEOTIDE SEQUENCE [LARGE SCALE GENOMIC DNA]</scope>
    <source>
        <strain evidence="2 3">MCA 4186</strain>
    </source>
</reference>
<sequence>MYGSCRLAAADGRLFSNAAKRESPDAAPRRAASMPQRPAAGVRCAPGAHWRCRDPASAAQLPTQCAAQEPTMIAPWPGDAPGSPPLHCSCMYTPVSGLPPWPRMSSLVGRQLGQRPPCLAGGLGAARGVQSWARLCCGAPRKSSCLQRARNTAGRAAWRGARCVRLVGRCSLSSCHDLPRG</sequence>